<evidence type="ECO:0000256" key="3">
    <source>
        <dbReference type="HAMAP-Rule" id="MF_00245"/>
    </source>
</evidence>
<dbReference type="NCBIfam" id="NF045758">
    <property type="entry name" value="YlxM"/>
    <property type="match status" value="1"/>
</dbReference>
<protein>
    <recommendedName>
        <fullName evidence="3">UPF0122 protein FC14_GL000388</fullName>
    </recommendedName>
</protein>
<comment type="caution">
    <text evidence="4">The sequence shown here is derived from an EMBL/GenBank/DDBJ whole genome shotgun (WGS) entry which is preliminary data.</text>
</comment>
<evidence type="ECO:0000313" key="5">
    <source>
        <dbReference type="Proteomes" id="UP000051008"/>
    </source>
</evidence>
<dbReference type="PANTHER" id="PTHR40083">
    <property type="entry name" value="UPF0122 PROTEIN CBO2450/CLC_2298"/>
    <property type="match status" value="1"/>
</dbReference>
<dbReference type="Pfam" id="PF04297">
    <property type="entry name" value="UPF0122"/>
    <property type="match status" value="1"/>
</dbReference>
<sequence length="112" mass="13581">MAIEKTNRINALFEFYEPLLTKKQMTYIELYYRDDYSLGEIAENYQVSRQAVYDNIKRTEKILEEYEDKLHLYAHFQKEVAQTDRLLAYVSENYPQDKQLMALVRQLEKLEE</sequence>
<reference evidence="4 5" key="1">
    <citation type="journal article" date="2015" name="Genome Announc.">
        <title>Expanding the biotechnology potential of lactobacilli through comparative genomics of 213 strains and associated genera.</title>
        <authorList>
            <person name="Sun Z."/>
            <person name="Harris H.M."/>
            <person name="McCann A."/>
            <person name="Guo C."/>
            <person name="Argimon S."/>
            <person name="Zhang W."/>
            <person name="Yang X."/>
            <person name="Jeffery I.B."/>
            <person name="Cooney J.C."/>
            <person name="Kagawa T.F."/>
            <person name="Liu W."/>
            <person name="Song Y."/>
            <person name="Salvetti E."/>
            <person name="Wrobel A."/>
            <person name="Rasinkangas P."/>
            <person name="Parkhill J."/>
            <person name="Rea M.C."/>
            <person name="O'Sullivan O."/>
            <person name="Ritari J."/>
            <person name="Douillard F.P."/>
            <person name="Paul Ross R."/>
            <person name="Yang R."/>
            <person name="Briner A.E."/>
            <person name="Felis G.E."/>
            <person name="de Vos W.M."/>
            <person name="Barrangou R."/>
            <person name="Klaenhammer T.R."/>
            <person name="Caufield P.W."/>
            <person name="Cui Y."/>
            <person name="Zhang H."/>
            <person name="O'Toole P.W."/>
        </authorList>
    </citation>
    <scope>NUCLEOTIDE SEQUENCE [LARGE SCALE GENOMIC DNA]</scope>
    <source>
        <strain evidence="4 5">DSM 20509</strain>
    </source>
</reference>
<name>A0A0R2AJT3_9LACO</name>
<dbReference type="InterPro" id="IPR013324">
    <property type="entry name" value="RNA_pol_sigma_r3/r4-like"/>
</dbReference>
<evidence type="ECO:0000256" key="2">
    <source>
        <dbReference type="ARBA" id="ARBA00024764"/>
    </source>
</evidence>
<gene>
    <name evidence="4" type="ORF">FC14_GL000388</name>
</gene>
<dbReference type="EMBL" id="AYYP01000060">
    <property type="protein sequence ID" value="KRM63603.1"/>
    <property type="molecule type" value="Genomic_DNA"/>
</dbReference>
<comment type="similarity">
    <text evidence="1 3">Belongs to the UPF0122 family.</text>
</comment>
<dbReference type="PANTHER" id="PTHR40083:SF1">
    <property type="entry name" value="UPF0122 PROTEIN YLXM"/>
    <property type="match status" value="1"/>
</dbReference>
<dbReference type="InterPro" id="IPR036388">
    <property type="entry name" value="WH-like_DNA-bd_sf"/>
</dbReference>
<proteinExistence type="inferred from homology"/>
<dbReference type="OrthoDB" id="6392at2"/>
<dbReference type="NCBIfam" id="NF001068">
    <property type="entry name" value="PRK00118.1-4"/>
    <property type="match status" value="1"/>
</dbReference>
<dbReference type="Proteomes" id="UP000051008">
    <property type="component" value="Unassembled WGS sequence"/>
</dbReference>
<dbReference type="PATRIC" id="fig|1423718.3.peg.406"/>
<dbReference type="Gene3D" id="1.10.10.10">
    <property type="entry name" value="Winged helix-like DNA-binding domain superfamily/Winged helix DNA-binding domain"/>
    <property type="match status" value="1"/>
</dbReference>
<organism evidence="4 5">
    <name type="scientific">Ligilactobacillus agilis DSM 20509</name>
    <dbReference type="NCBI Taxonomy" id="1423718"/>
    <lineage>
        <taxon>Bacteria</taxon>
        <taxon>Bacillati</taxon>
        <taxon>Bacillota</taxon>
        <taxon>Bacilli</taxon>
        <taxon>Lactobacillales</taxon>
        <taxon>Lactobacillaceae</taxon>
        <taxon>Ligilactobacillus</taxon>
    </lineage>
</organism>
<dbReference type="HAMAP" id="MF_00245">
    <property type="entry name" value="UPF0122"/>
    <property type="match status" value="1"/>
</dbReference>
<dbReference type="AlphaFoldDB" id="A0A0R2AJT3"/>
<dbReference type="InterPro" id="IPR054831">
    <property type="entry name" value="UPF0122_fam_protein"/>
</dbReference>
<dbReference type="RefSeq" id="WP_056977034.1">
    <property type="nucleotide sequence ID" value="NZ_AYYP01000060.1"/>
</dbReference>
<accession>A0A0R2AJT3</accession>
<dbReference type="InterPro" id="IPR007394">
    <property type="entry name" value="UPF0122"/>
</dbReference>
<comment type="function">
    <text evidence="2 3">Might take part in the signal recognition particle (SRP) pathway. This is inferred from the conservation of its genetic proximity to ftsY/ffh. May be a regulatory protein.</text>
</comment>
<evidence type="ECO:0000313" key="4">
    <source>
        <dbReference type="EMBL" id="KRM63603.1"/>
    </source>
</evidence>
<dbReference type="NCBIfam" id="NF001070">
    <property type="entry name" value="PRK00118.1-6"/>
    <property type="match status" value="1"/>
</dbReference>
<evidence type="ECO:0000256" key="1">
    <source>
        <dbReference type="ARBA" id="ARBA00008720"/>
    </source>
</evidence>
<keyword evidence="5" id="KW-1185">Reference proteome</keyword>
<dbReference type="SUPFAM" id="SSF88659">
    <property type="entry name" value="Sigma3 and sigma4 domains of RNA polymerase sigma factors"/>
    <property type="match status" value="1"/>
</dbReference>